<feature type="compositionally biased region" description="Low complexity" evidence="3">
    <location>
        <begin position="898"/>
        <end position="907"/>
    </location>
</feature>
<feature type="compositionally biased region" description="Low complexity" evidence="3">
    <location>
        <begin position="1326"/>
        <end position="1340"/>
    </location>
</feature>
<feature type="region of interest" description="Disordered" evidence="3">
    <location>
        <begin position="1294"/>
        <end position="1398"/>
    </location>
</feature>
<evidence type="ECO:0000259" key="4">
    <source>
        <dbReference type="PROSITE" id="PS51204"/>
    </source>
</evidence>
<dbReference type="PROSITE" id="PS51204">
    <property type="entry name" value="HSA"/>
    <property type="match status" value="1"/>
</dbReference>
<dbReference type="PANTHER" id="PTHR46459">
    <property type="entry name" value="E1A-BINDING PROTEIN P400-RELATED"/>
    <property type="match status" value="1"/>
</dbReference>
<organism evidence="5 6">
    <name type="scientific">Coemansia spiralis</name>
    <dbReference type="NCBI Taxonomy" id="417178"/>
    <lineage>
        <taxon>Eukaryota</taxon>
        <taxon>Fungi</taxon>
        <taxon>Fungi incertae sedis</taxon>
        <taxon>Zoopagomycota</taxon>
        <taxon>Kickxellomycotina</taxon>
        <taxon>Kickxellomycetes</taxon>
        <taxon>Kickxellales</taxon>
        <taxon>Kickxellaceae</taxon>
        <taxon>Coemansia</taxon>
    </lineage>
</organism>
<dbReference type="GO" id="GO:0005634">
    <property type="term" value="C:nucleus"/>
    <property type="evidence" value="ECO:0007669"/>
    <property type="project" value="UniProtKB-SubCell"/>
</dbReference>
<feature type="compositionally biased region" description="Low complexity" evidence="3">
    <location>
        <begin position="1460"/>
        <end position="1479"/>
    </location>
</feature>
<feature type="compositionally biased region" description="Low complexity" evidence="3">
    <location>
        <begin position="94"/>
        <end position="104"/>
    </location>
</feature>
<name>A0A9W8L6Q5_9FUNG</name>
<feature type="compositionally biased region" description="Low complexity" evidence="3">
    <location>
        <begin position="1610"/>
        <end position="1634"/>
    </location>
</feature>
<accession>A0A9W8L6Q5</accession>
<feature type="domain" description="HSA" evidence="4">
    <location>
        <begin position="247"/>
        <end position="327"/>
    </location>
</feature>
<sequence>MLTLFACNRARSLRRTQLERERLQLLSEYYFWSHISSSKVAEALELSAPDVIANMGASEEFQQFLAHYASEPVAALTSAKQSGQESWREESARASELASEPSSDSSDRMEIDSEAMLARRDQPDVVYETDSAALIHPDDIVFLSQLEPVPVAEVLTKCAVKSAELPALSMACHSYQEQVDDINARSSNMHNWMLRVQEQPLYEVVSNTSKLVSTKDWDTVRDELIRVRVMERIEELKEKGKWSFWQPRKHRAPPRGKVHWDYLLEEMAWMHADFAEERKLRVEMARLIASWVMDYHHAIDKSHYVVATRRYVLPDDFICRDLSQLSVENPLDVPTDSKEAVYVDPDKAPFSRARSVSRSSSSHVSEANQQLLSEIGGHGASADAEVDDLAAVPSADLAGSGLATDSGKDADVPIAGESAPVLLGSDNPASHLESTLVEKEAGQPDAPVSIEGANKNPVTENPVAKGSPATAYEDRAVPSDSGALESTLSIYQILAQIPQSECIEDILGDSVYALQSLNSLQPYHPAWDVAYCDILDASPVIPICKTMWPDFGLDDNVGSDDDPFAVADGLASTIDVHELFNLNGDDSMGGFAIDSDLYSSRSIFTRNLLAPPLLPMFTQANKAPRNAHYNSGQPPADTPLQQAISEACPGQAVFEWSAERDRLLAKVVQQYTGNWALITETVNHALELYGSCALTARIFFERWAMIKDDYSLDRNVVQTGFDEPEYGARKPNWSSQLSVQPMAAPMSDMQLATRLVSHSEALRVVSDSKAKREAAAKPSSVQPREIKPLAADQKVPTPAELTKLKFESDRRMQQILVEQRQATAAAAALAMQQRPMANPHLQHMQWSRQIAALQTMLASGRGPHRPLTPEQVRAIQLQIQTIQVAQLQNQHQVQAQMQAQSQMQAQNGSSTPRPPQITQQQAQALQQQQNMQMQLAHAVQQQAQLAAGQVNGGQQLAAAIQGNGAAGMRFTPEQIQQILQARVANGVRPNITPALAAALNARAQMAGANGSSGQLQGTPRPLNAAAAAAAASMLPPQQRQMFMQQFAQQQLAQQQQNAMSPPPVQMQRPQTSMPGMPQAVGAMSMSPQIGSPPMQQLQQPGSGASPATVEASAPLRASPAAPSEQNTPLLQPSTQMPGGGMAATGSPSVGMTQAQAQTIVAMQAKQMQIQQQLMLQQQSPAGVNQPQFAQYLSSLYPHQLAQISNQQRMNLLAMRQQQQQQQQHQTLPQQQQFQGQLGGQNLLNQQAALQALQQGLLGGNGVGGMSGLGGLNPALSQQMIAAQLAQNMKNQQMLKAGQPLSQAPPQQQRLQNQASVNQHQLMRIRQAMQQQQQQQQQQQAMGGGPQRMFPIPGSQTASSPDMMSPPGPSSLPSTAPIPGSPAMSTPLPNGSAVGHGFQMSPPMQAQPTPLMAGQQPGMLHGMSVPHQASMSPPMPQQQAMMSPQMHAQPPRPPMGHVLAQGPGQRPVQPQGLSASQAPGMQPSQQAMMMMAAATAAGLSSSAAQSLIAHITANAELSQQMPGSHMSPPPPVSGEPSVSPSHAQVRPVAGPGTPGQGSISPGSNGGSMTPVGTPSAQTDSVPVPVQQRPPPAHVPLAQAKQQPHVRPNRPVRPGVRPHMARPMPPGRGAAGATPPGARPAPRPMALSPANQQQRPVTPTGAMQGQRRPPPSIGGVTPTRSSATPVPATPMSGASTPTKAGSGVLRTQQPPASTGEQPAPPKPTAIATSEAHSAAHSRQQESAEDSPSKQSLNGTSEGDSPLSSGSESS</sequence>
<feature type="region of interest" description="Disordered" evidence="3">
    <location>
        <begin position="1517"/>
        <end position="1767"/>
    </location>
</feature>
<proteinExistence type="predicted"/>
<dbReference type="GO" id="GO:0006281">
    <property type="term" value="P:DNA repair"/>
    <property type="evidence" value="ECO:0007669"/>
    <property type="project" value="TreeGrafter"/>
</dbReference>
<keyword evidence="2" id="KW-0539">Nucleus</keyword>
<dbReference type="Pfam" id="PF07529">
    <property type="entry name" value="HSA"/>
    <property type="match status" value="1"/>
</dbReference>
<feature type="region of interest" description="Disordered" evidence="3">
    <location>
        <begin position="438"/>
        <end position="476"/>
    </location>
</feature>
<dbReference type="EMBL" id="JANBTX010000013">
    <property type="protein sequence ID" value="KAJ2690329.1"/>
    <property type="molecule type" value="Genomic_DNA"/>
</dbReference>
<evidence type="ECO:0000313" key="5">
    <source>
        <dbReference type="EMBL" id="KAJ2690329.1"/>
    </source>
</evidence>
<dbReference type="GO" id="GO:0003682">
    <property type="term" value="F:chromatin binding"/>
    <property type="evidence" value="ECO:0007669"/>
    <property type="project" value="TreeGrafter"/>
</dbReference>
<feature type="region of interest" description="Disordered" evidence="3">
    <location>
        <begin position="80"/>
        <end position="110"/>
    </location>
</feature>
<feature type="region of interest" description="Disordered" evidence="3">
    <location>
        <begin position="1054"/>
        <end position="1073"/>
    </location>
</feature>
<feature type="compositionally biased region" description="Low complexity" evidence="3">
    <location>
        <begin position="1111"/>
        <end position="1123"/>
    </location>
</feature>
<feature type="compositionally biased region" description="Polar residues" evidence="3">
    <location>
        <begin position="1555"/>
        <end position="1579"/>
    </location>
</feature>
<evidence type="ECO:0000256" key="3">
    <source>
        <dbReference type="SAM" id="MobiDB-lite"/>
    </source>
</evidence>
<feature type="compositionally biased region" description="Polar residues" evidence="3">
    <location>
        <begin position="1087"/>
        <end position="1102"/>
    </location>
</feature>
<dbReference type="SMART" id="SM00573">
    <property type="entry name" value="HSA"/>
    <property type="match status" value="1"/>
</dbReference>
<feature type="region of interest" description="Disordered" evidence="3">
    <location>
        <begin position="898"/>
        <end position="921"/>
    </location>
</feature>
<feature type="compositionally biased region" description="Polar residues" evidence="3">
    <location>
        <begin position="1690"/>
        <end position="1714"/>
    </location>
</feature>
<feature type="region of interest" description="Disordered" evidence="3">
    <location>
        <begin position="1087"/>
        <end position="1148"/>
    </location>
</feature>
<dbReference type="GO" id="GO:0035267">
    <property type="term" value="C:NuA4 histone acetyltransferase complex"/>
    <property type="evidence" value="ECO:0007669"/>
    <property type="project" value="TreeGrafter"/>
</dbReference>
<evidence type="ECO:0000256" key="1">
    <source>
        <dbReference type="ARBA" id="ARBA00004123"/>
    </source>
</evidence>
<evidence type="ECO:0000313" key="6">
    <source>
        <dbReference type="Proteomes" id="UP001151516"/>
    </source>
</evidence>
<comment type="subcellular location">
    <subcellularLocation>
        <location evidence="1">Nucleus</location>
    </subcellularLocation>
</comment>
<keyword evidence="6" id="KW-1185">Reference proteome</keyword>
<reference evidence="5" key="1">
    <citation type="submission" date="2022-07" db="EMBL/GenBank/DDBJ databases">
        <title>Phylogenomic reconstructions and comparative analyses of Kickxellomycotina fungi.</title>
        <authorList>
            <person name="Reynolds N.K."/>
            <person name="Stajich J.E."/>
            <person name="Barry K."/>
            <person name="Grigoriev I.V."/>
            <person name="Crous P."/>
            <person name="Smith M.E."/>
        </authorList>
    </citation>
    <scope>NUCLEOTIDE SEQUENCE</scope>
    <source>
        <strain evidence="5">CBS 109367</strain>
    </source>
</reference>
<dbReference type="InterPro" id="IPR014012">
    <property type="entry name" value="HSA_dom"/>
</dbReference>
<dbReference type="Proteomes" id="UP001151516">
    <property type="component" value="Unassembled WGS sequence"/>
</dbReference>
<dbReference type="OrthoDB" id="5364245at2759"/>
<feature type="compositionally biased region" description="Polar residues" evidence="3">
    <location>
        <begin position="1647"/>
        <end position="1661"/>
    </location>
</feature>
<dbReference type="PANTHER" id="PTHR46459:SF1">
    <property type="entry name" value="E1A-BINDING PROTEIN P400"/>
    <property type="match status" value="1"/>
</dbReference>
<evidence type="ECO:0000256" key="2">
    <source>
        <dbReference type="ARBA" id="ARBA00023242"/>
    </source>
</evidence>
<feature type="compositionally biased region" description="Polar residues" evidence="3">
    <location>
        <begin position="1124"/>
        <end position="1136"/>
    </location>
</feature>
<feature type="compositionally biased region" description="Low complexity" evidence="3">
    <location>
        <begin position="1754"/>
        <end position="1767"/>
    </location>
</feature>
<comment type="caution">
    <text evidence="5">The sequence shown here is derived from an EMBL/GenBank/DDBJ whole genome shotgun (WGS) entry which is preliminary data.</text>
</comment>
<gene>
    <name evidence="5" type="primary">EAF1</name>
    <name evidence="5" type="ORF">IWW39_000880</name>
</gene>
<protein>
    <submittedName>
        <fullName evidence="5">Chromatin modification- protein VID21</fullName>
    </submittedName>
</protein>
<feature type="region of interest" description="Disordered" evidence="3">
    <location>
        <begin position="1443"/>
        <end position="1479"/>
    </location>
</feature>
<feature type="compositionally biased region" description="Low complexity" evidence="3">
    <location>
        <begin position="1298"/>
        <end position="1315"/>
    </location>
</feature>